<proteinExistence type="predicted"/>
<dbReference type="Gene3D" id="2.60.40.10">
    <property type="entry name" value="Immunoglobulins"/>
    <property type="match status" value="1"/>
</dbReference>
<comment type="caution">
    <text evidence="3">The sequence shown here is derived from an EMBL/GenBank/DDBJ whole genome shotgun (WGS) entry which is preliminary data.</text>
</comment>
<dbReference type="InterPro" id="IPR018905">
    <property type="entry name" value="A-galactase_NEW3"/>
</dbReference>
<accession>X1LMX6</accession>
<dbReference type="PANTHER" id="PTHR39198:SF1">
    <property type="entry name" value="ALPHA-GALACTOSIDASE NEW3 DOMAIN-CONTAINING PROTEIN"/>
    <property type="match status" value="1"/>
</dbReference>
<feature type="domain" description="Alpha-galactosidase NEW3" evidence="2">
    <location>
        <begin position="32"/>
        <end position="105"/>
    </location>
</feature>
<dbReference type="Pfam" id="PF10633">
    <property type="entry name" value="NPCBM_assoc"/>
    <property type="match status" value="1"/>
</dbReference>
<feature type="transmembrane region" description="Helical" evidence="1">
    <location>
        <begin position="126"/>
        <end position="146"/>
    </location>
</feature>
<dbReference type="InterPro" id="IPR013783">
    <property type="entry name" value="Ig-like_fold"/>
</dbReference>
<gene>
    <name evidence="3" type="ORF">S06H3_19579</name>
</gene>
<evidence type="ECO:0000256" key="1">
    <source>
        <dbReference type="SAM" id="Phobius"/>
    </source>
</evidence>
<keyword evidence="1" id="KW-0472">Membrane</keyword>
<reference evidence="3" key="1">
    <citation type="journal article" date="2014" name="Front. Microbiol.">
        <title>High frequency of phylogenetically diverse reductive dehalogenase-homologous genes in deep subseafloor sedimentary metagenomes.</title>
        <authorList>
            <person name="Kawai M."/>
            <person name="Futagami T."/>
            <person name="Toyoda A."/>
            <person name="Takaki Y."/>
            <person name="Nishi S."/>
            <person name="Hori S."/>
            <person name="Arai W."/>
            <person name="Tsubouchi T."/>
            <person name="Morono Y."/>
            <person name="Uchiyama I."/>
            <person name="Ito T."/>
            <person name="Fujiyama A."/>
            <person name="Inagaki F."/>
            <person name="Takami H."/>
        </authorList>
    </citation>
    <scope>NUCLEOTIDE SEQUENCE</scope>
    <source>
        <strain evidence="3">Expedition CK06-06</strain>
    </source>
</reference>
<dbReference type="AlphaFoldDB" id="X1LMX6"/>
<protein>
    <recommendedName>
        <fullName evidence="2">Alpha-galactosidase NEW3 domain-containing protein</fullName>
    </recommendedName>
</protein>
<organism evidence="3">
    <name type="scientific">marine sediment metagenome</name>
    <dbReference type="NCBI Taxonomy" id="412755"/>
    <lineage>
        <taxon>unclassified sequences</taxon>
        <taxon>metagenomes</taxon>
        <taxon>ecological metagenomes</taxon>
    </lineage>
</organism>
<keyword evidence="1" id="KW-1133">Transmembrane helix</keyword>
<evidence type="ECO:0000313" key="3">
    <source>
        <dbReference type="EMBL" id="GAI07181.1"/>
    </source>
</evidence>
<dbReference type="EMBL" id="BARV01010037">
    <property type="protein sequence ID" value="GAI07181.1"/>
    <property type="molecule type" value="Genomic_DNA"/>
</dbReference>
<name>X1LMX6_9ZZZZ</name>
<keyword evidence="1" id="KW-0812">Transmembrane</keyword>
<sequence>MILAFPSQILAQGDRVELTLRLLPRYYYIEIIPGENKTLYLEIENSGNKAITNIRLFSDKPKGWIVEFKPESIGHLGAGNHQAIDVNVVADPDTDKGEYTLTLIAEADQTRTVTSTVLRVENAFSLWQWVGLGMGALVIAGFIILYRRFGR</sequence>
<dbReference type="PANTHER" id="PTHR39198">
    <property type="entry name" value="HYPOTHETICAL MEMBRANE PROTEIN, CONSERVED"/>
    <property type="match status" value="1"/>
</dbReference>
<evidence type="ECO:0000259" key="2">
    <source>
        <dbReference type="Pfam" id="PF10633"/>
    </source>
</evidence>